<sequence length="253" mass="27588">MENWNSCNKMLRFLGHAIPSGVELKVKVNAVLTAVSSVCFQREADRNAEVNSVYVTRKKSKRVPDITIKSSFAPSEANKTQATTMLVHYSGNIVRNDKKRNLISRRVRSSTHNWSRASGRGSIQARLLENQKEFISRHILAAIPYGSSNAFDTQPCTSAKPKPALPFSSFGRTATNVAPLSTSPAGSSSRGAYHSSMLRAGTRVRCEFPGAHAGVTRSSCSCRASMVSSPCPSESVRFRVCSVACSAMIGWRR</sequence>
<accession>A0A199VRE1</accession>
<reference evidence="1 2" key="1">
    <citation type="journal article" date="2016" name="DNA Res.">
        <title>The draft genome of MD-2 pineapple using hybrid error correction of long reads.</title>
        <authorList>
            <person name="Redwan R.M."/>
            <person name="Saidin A."/>
            <person name="Kumar S.V."/>
        </authorList>
    </citation>
    <scope>NUCLEOTIDE SEQUENCE [LARGE SCALE GENOMIC DNA]</scope>
    <source>
        <strain evidence="2">cv. MD2</strain>
        <tissue evidence="1">Leaf</tissue>
    </source>
</reference>
<evidence type="ECO:0000313" key="2">
    <source>
        <dbReference type="Proteomes" id="UP000092600"/>
    </source>
</evidence>
<evidence type="ECO:0000313" key="1">
    <source>
        <dbReference type="EMBL" id="OAY79644.1"/>
    </source>
</evidence>
<proteinExistence type="predicted"/>
<protein>
    <submittedName>
        <fullName evidence="1">Uncharacterized protein</fullName>
    </submittedName>
</protein>
<comment type="caution">
    <text evidence="1">The sequence shown here is derived from an EMBL/GenBank/DDBJ whole genome shotgun (WGS) entry which is preliminary data.</text>
</comment>
<dbReference type="Proteomes" id="UP000092600">
    <property type="component" value="Unassembled WGS sequence"/>
</dbReference>
<dbReference type="EMBL" id="LSRQ01001043">
    <property type="protein sequence ID" value="OAY79644.1"/>
    <property type="molecule type" value="Genomic_DNA"/>
</dbReference>
<name>A0A199VRE1_ANACO</name>
<dbReference type="AlphaFoldDB" id="A0A199VRE1"/>
<organism evidence="1 2">
    <name type="scientific">Ananas comosus</name>
    <name type="common">Pineapple</name>
    <name type="synonym">Ananas ananas</name>
    <dbReference type="NCBI Taxonomy" id="4615"/>
    <lineage>
        <taxon>Eukaryota</taxon>
        <taxon>Viridiplantae</taxon>
        <taxon>Streptophyta</taxon>
        <taxon>Embryophyta</taxon>
        <taxon>Tracheophyta</taxon>
        <taxon>Spermatophyta</taxon>
        <taxon>Magnoliopsida</taxon>
        <taxon>Liliopsida</taxon>
        <taxon>Poales</taxon>
        <taxon>Bromeliaceae</taxon>
        <taxon>Bromelioideae</taxon>
        <taxon>Ananas</taxon>
    </lineage>
</organism>
<gene>
    <name evidence="1" type="ORF">ACMD2_13861</name>
</gene>